<comment type="subcellular location">
    <subcellularLocation>
        <location evidence="1 8">Nucleus</location>
    </subcellularLocation>
</comment>
<dbReference type="GO" id="GO:0006338">
    <property type="term" value="P:chromatin remodeling"/>
    <property type="evidence" value="ECO:0007669"/>
    <property type="project" value="InterPro"/>
</dbReference>
<comment type="caution">
    <text evidence="11">The sequence shown here is derived from an EMBL/GenBank/DDBJ whole genome shotgun (WGS) entry which is preliminary data.</text>
</comment>
<keyword evidence="5" id="KW-0010">Activator</keyword>
<evidence type="ECO:0000256" key="7">
    <source>
        <dbReference type="ARBA" id="ARBA00023242"/>
    </source>
</evidence>
<keyword evidence="12" id="KW-1185">Reference proteome</keyword>
<proteinExistence type="inferred from homology"/>
<evidence type="ECO:0000313" key="12">
    <source>
        <dbReference type="Proteomes" id="UP000593567"/>
    </source>
</evidence>
<accession>A0A7J7JA36</accession>
<evidence type="ECO:0000256" key="1">
    <source>
        <dbReference type="ARBA" id="ARBA00004123"/>
    </source>
</evidence>
<dbReference type="GO" id="GO:0003677">
    <property type="term" value="F:DNA binding"/>
    <property type="evidence" value="ECO:0007669"/>
    <property type="project" value="UniProtKB-KW"/>
</dbReference>
<dbReference type="InterPro" id="IPR017393">
    <property type="entry name" value="Sfh1/SNF5"/>
</dbReference>
<keyword evidence="3 8" id="KW-0805">Transcription regulation</keyword>
<gene>
    <name evidence="11" type="ORF">EB796_018598</name>
</gene>
<reference evidence="11" key="1">
    <citation type="submission" date="2020-06" db="EMBL/GenBank/DDBJ databases">
        <title>Draft genome of Bugula neritina, a colonial animal packing powerful symbionts and potential medicines.</title>
        <authorList>
            <person name="Rayko M."/>
        </authorList>
    </citation>
    <scope>NUCLEOTIDE SEQUENCE [LARGE SCALE GENOMIC DNA]</scope>
    <source>
        <strain evidence="11">Kwan_BN1</strain>
    </source>
</reference>
<dbReference type="OrthoDB" id="515064at2759"/>
<dbReference type="InterPro" id="IPR048664">
    <property type="entry name" value="INI1_DNA-bd"/>
</dbReference>
<name>A0A7J7JA36_BUGNE</name>
<sequence length="389" mass="43688">MAEPTEDSTKPRSSTPVSTYGEKPKIVKLTADGIEYYIGSEAGAYLRLFKGALYKKYPLIWRRMISSEERKQMAELGYGQHTLATHISIVKKSDIDDILSGNAGHLRGNAVSTASDSASATPRESKTRSRGAAQPWTSTALPNTSQHLDAVPCSTPINKNRMGRTKIKTWPLCYDDMDADAILMNAEQPEDLVPIRLDMEFDGQKLRDCFVWNRNEQLISPEQFGEILCDDLDLNPIHFVPAIAGAIKQQLEANSCAEPDPSCTDQRVIIKLNIHVGNISLVDQFEWDMSEPQNNPESFARTLCADLGLGGEFMSAVAYSIRGQLSWHRRMYAFSETPLPTVEVALRNQSEADNWCPFLETLTDAEIEKKIRDQDRNTRRMRRLAATTW</sequence>
<dbReference type="InterPro" id="IPR006939">
    <property type="entry name" value="SNF5"/>
</dbReference>
<feature type="region of interest" description="Disordered" evidence="9">
    <location>
        <begin position="109"/>
        <end position="139"/>
    </location>
</feature>
<evidence type="ECO:0000313" key="11">
    <source>
        <dbReference type="EMBL" id="KAF6023090.1"/>
    </source>
</evidence>
<dbReference type="AlphaFoldDB" id="A0A7J7JA36"/>
<keyword evidence="6 8" id="KW-0804">Transcription</keyword>
<dbReference type="Proteomes" id="UP000593567">
    <property type="component" value="Unassembled WGS sequence"/>
</dbReference>
<comment type="similarity">
    <text evidence="2 8">Belongs to the SNF5 family.</text>
</comment>
<evidence type="ECO:0000256" key="5">
    <source>
        <dbReference type="ARBA" id="ARBA00023159"/>
    </source>
</evidence>
<dbReference type="Pfam" id="PF04855">
    <property type="entry name" value="SNF5"/>
    <property type="match status" value="1"/>
</dbReference>
<dbReference type="PANTHER" id="PTHR10019">
    <property type="entry name" value="SNF5"/>
    <property type="match status" value="1"/>
</dbReference>
<dbReference type="Pfam" id="PF21459">
    <property type="entry name" value="INI1_DNA-bd"/>
    <property type="match status" value="1"/>
</dbReference>
<organism evidence="11 12">
    <name type="scientific">Bugula neritina</name>
    <name type="common">Brown bryozoan</name>
    <name type="synonym">Sertularia neritina</name>
    <dbReference type="NCBI Taxonomy" id="10212"/>
    <lineage>
        <taxon>Eukaryota</taxon>
        <taxon>Metazoa</taxon>
        <taxon>Spiralia</taxon>
        <taxon>Lophotrochozoa</taxon>
        <taxon>Bryozoa</taxon>
        <taxon>Gymnolaemata</taxon>
        <taxon>Cheilostomatida</taxon>
        <taxon>Flustrina</taxon>
        <taxon>Buguloidea</taxon>
        <taxon>Bugulidae</taxon>
        <taxon>Bugula</taxon>
    </lineage>
</organism>
<feature type="region of interest" description="Disordered" evidence="9">
    <location>
        <begin position="1"/>
        <end position="20"/>
    </location>
</feature>
<evidence type="ECO:0000256" key="8">
    <source>
        <dbReference type="PIRNR" id="PIRNR038126"/>
    </source>
</evidence>
<evidence type="ECO:0000256" key="6">
    <source>
        <dbReference type="ARBA" id="ARBA00023163"/>
    </source>
</evidence>
<evidence type="ECO:0000256" key="9">
    <source>
        <dbReference type="SAM" id="MobiDB-lite"/>
    </source>
</evidence>
<evidence type="ECO:0000256" key="3">
    <source>
        <dbReference type="ARBA" id="ARBA00023015"/>
    </source>
</evidence>
<evidence type="ECO:0000256" key="4">
    <source>
        <dbReference type="ARBA" id="ARBA00023125"/>
    </source>
</evidence>
<keyword evidence="7 8" id="KW-0539">Nucleus</keyword>
<feature type="domain" description="SWI/SNF Subunit INI1 DNA binding" evidence="10">
    <location>
        <begin position="23"/>
        <end position="102"/>
    </location>
</feature>
<dbReference type="PIRSF" id="PIRSF038126">
    <property type="entry name" value="SWI_SNF"/>
    <property type="match status" value="1"/>
</dbReference>
<keyword evidence="4" id="KW-0238">DNA-binding</keyword>
<evidence type="ECO:0000259" key="10">
    <source>
        <dbReference type="Pfam" id="PF21459"/>
    </source>
</evidence>
<feature type="compositionally biased region" description="Low complexity" evidence="9">
    <location>
        <begin position="110"/>
        <end position="121"/>
    </location>
</feature>
<protein>
    <submittedName>
        <fullName evidence="11">SMARCB1</fullName>
    </submittedName>
</protein>
<dbReference type="EMBL" id="VXIV02002764">
    <property type="protein sequence ID" value="KAF6023090.1"/>
    <property type="molecule type" value="Genomic_DNA"/>
</dbReference>
<dbReference type="GO" id="GO:0000228">
    <property type="term" value="C:nuclear chromosome"/>
    <property type="evidence" value="ECO:0007669"/>
    <property type="project" value="InterPro"/>
</dbReference>
<evidence type="ECO:0000256" key="2">
    <source>
        <dbReference type="ARBA" id="ARBA00010239"/>
    </source>
</evidence>
<dbReference type="CDD" id="cd21086">
    <property type="entry name" value="WH_NTD_SMARCB1"/>
    <property type="match status" value="1"/>
</dbReference>